<dbReference type="EMBL" id="VYWW01000006">
    <property type="protein sequence ID" value="KAA9323745.1"/>
    <property type="molecule type" value="Genomic_DNA"/>
</dbReference>
<evidence type="ECO:0000313" key="5">
    <source>
        <dbReference type="Proteomes" id="UP000327236"/>
    </source>
</evidence>
<evidence type="ECO:0000259" key="2">
    <source>
        <dbReference type="PROSITE" id="PS51096"/>
    </source>
</evidence>
<dbReference type="PROSITE" id="PS51096">
    <property type="entry name" value="PTS_EIIA_TYPE_4"/>
    <property type="match status" value="1"/>
</dbReference>
<dbReference type="InterPro" id="IPR051471">
    <property type="entry name" value="Bacterial_PTS_sugar_comp"/>
</dbReference>
<dbReference type="GO" id="GO:0016740">
    <property type="term" value="F:transferase activity"/>
    <property type="evidence" value="ECO:0007669"/>
    <property type="project" value="UniProtKB-KW"/>
</dbReference>
<dbReference type="Pfam" id="PF03610">
    <property type="entry name" value="EIIA-man"/>
    <property type="match status" value="1"/>
</dbReference>
<sequence>MKYLVLVSHGGFADGLKTSLAMFAGDQINRVFALGLEPGTSADTFKEKVNHFFDEHDFSNDDQFFVLADIVGGSPLTTFTSVLSERGFLANSQIFGGTNLTMALTTLVSMDAMDKATLSSTILSEAGNALEEFKVAAPEDDDDEI</sequence>
<dbReference type="InterPro" id="IPR036662">
    <property type="entry name" value="PTS_EIIA_man-typ_sf"/>
</dbReference>
<keyword evidence="6" id="KW-1185">Reference proteome</keyword>
<dbReference type="Proteomes" id="UP001385848">
    <property type="component" value="Unassembled WGS sequence"/>
</dbReference>
<evidence type="ECO:0000313" key="6">
    <source>
        <dbReference type="Proteomes" id="UP001385848"/>
    </source>
</evidence>
<reference evidence="4 6" key="2">
    <citation type="submission" date="2024-04" db="EMBL/GenBank/DDBJ databases">
        <title>Three lactobacilli isolated from voided urine samples from females with type 2 diabetes.</title>
        <authorList>
            <person name="Kula A."/>
            <person name="Stegman N."/>
            <person name="Putonti C."/>
        </authorList>
    </citation>
    <scope>NUCLEOTIDE SEQUENCE [LARGE SCALE GENOMIC DNA]</scope>
    <source>
        <strain evidence="4 6">1855</strain>
    </source>
</reference>
<accession>A0A5N1IDQ1</accession>
<protein>
    <submittedName>
        <fullName evidence="3">PTS sugar transporter subunit IIA</fullName>
    </submittedName>
</protein>
<proteinExistence type="predicted"/>
<dbReference type="RefSeq" id="WP_006588741.1">
    <property type="nucleotide sequence ID" value="NZ_CATOUV010000001.1"/>
</dbReference>
<evidence type="ECO:0000313" key="3">
    <source>
        <dbReference type="EMBL" id="KAA9323745.1"/>
    </source>
</evidence>
<name>A0A5N1IDQ1_LACJE</name>
<dbReference type="PANTHER" id="PTHR33799">
    <property type="entry name" value="PTS PERMEASE-RELATED-RELATED"/>
    <property type="match status" value="1"/>
</dbReference>
<evidence type="ECO:0000256" key="1">
    <source>
        <dbReference type="ARBA" id="ARBA00022679"/>
    </source>
</evidence>
<dbReference type="PANTHER" id="PTHR33799:SF1">
    <property type="entry name" value="PTS SYSTEM MANNOSE-SPECIFIC EIIAB COMPONENT-RELATED"/>
    <property type="match status" value="1"/>
</dbReference>
<evidence type="ECO:0000313" key="4">
    <source>
        <dbReference type="EMBL" id="MEL0565528.1"/>
    </source>
</evidence>
<feature type="domain" description="PTS EIIA type-4" evidence="2">
    <location>
        <begin position="1"/>
        <end position="145"/>
    </location>
</feature>
<dbReference type="EMBL" id="JBBVUL010000011">
    <property type="protein sequence ID" value="MEL0565528.1"/>
    <property type="molecule type" value="Genomic_DNA"/>
</dbReference>
<comment type="caution">
    <text evidence="3">The sequence shown here is derived from an EMBL/GenBank/DDBJ whole genome shotgun (WGS) entry which is preliminary data.</text>
</comment>
<gene>
    <name evidence="4" type="ORF">AAC431_06285</name>
    <name evidence="3" type="ORF">F6H94_01945</name>
</gene>
<dbReference type="AlphaFoldDB" id="A0A5N1IDQ1"/>
<keyword evidence="3" id="KW-0762">Sugar transport</keyword>
<dbReference type="GeneID" id="31742143"/>
<keyword evidence="1" id="KW-0808">Transferase</keyword>
<keyword evidence="3" id="KW-0813">Transport</keyword>
<dbReference type="InterPro" id="IPR004701">
    <property type="entry name" value="PTS_EIIA_man-typ"/>
</dbReference>
<dbReference type="OrthoDB" id="6623712at2"/>
<dbReference type="SUPFAM" id="SSF53062">
    <property type="entry name" value="PTS system fructose IIA component-like"/>
    <property type="match status" value="1"/>
</dbReference>
<dbReference type="Gene3D" id="3.40.50.510">
    <property type="entry name" value="Phosphotransferase system, mannose-type IIA component"/>
    <property type="match status" value="1"/>
</dbReference>
<dbReference type="KEGG" id="lje:BUE77_00335"/>
<dbReference type="Proteomes" id="UP000327236">
    <property type="component" value="Unassembled WGS sequence"/>
</dbReference>
<organism evidence="3 5">
    <name type="scientific">Lactobacillus jensenii</name>
    <dbReference type="NCBI Taxonomy" id="109790"/>
    <lineage>
        <taxon>Bacteria</taxon>
        <taxon>Bacillati</taxon>
        <taxon>Bacillota</taxon>
        <taxon>Bacilli</taxon>
        <taxon>Lactobacillales</taxon>
        <taxon>Lactobacillaceae</taxon>
        <taxon>Lactobacillus</taxon>
    </lineage>
</organism>
<dbReference type="GO" id="GO:0009401">
    <property type="term" value="P:phosphoenolpyruvate-dependent sugar phosphotransferase system"/>
    <property type="evidence" value="ECO:0007669"/>
    <property type="project" value="InterPro"/>
</dbReference>
<reference evidence="3 5" key="1">
    <citation type="submission" date="2019-09" db="EMBL/GenBank/DDBJ databases">
        <title>Draft genome sequence assemblies of isolates from the urinary tract.</title>
        <authorList>
            <person name="Mores C.R."/>
            <person name="Putonti C."/>
            <person name="Wolfe A.J."/>
        </authorList>
    </citation>
    <scope>NUCLEOTIDE SEQUENCE [LARGE SCALE GENOMIC DNA]</scope>
    <source>
        <strain evidence="3 5">UMB246</strain>
    </source>
</reference>
<dbReference type="GO" id="GO:0016020">
    <property type="term" value="C:membrane"/>
    <property type="evidence" value="ECO:0007669"/>
    <property type="project" value="InterPro"/>
</dbReference>